<evidence type="ECO:0000259" key="10">
    <source>
        <dbReference type="PROSITE" id="PS50181"/>
    </source>
</evidence>
<dbReference type="Pfam" id="PF23622">
    <property type="entry name" value="LRR_At1g61320_AtMIF1"/>
    <property type="match status" value="2"/>
</dbReference>
<keyword evidence="4" id="KW-0963">Cytoplasm</keyword>
<evidence type="ECO:0000256" key="4">
    <source>
        <dbReference type="ARBA" id="ARBA00022490"/>
    </source>
</evidence>
<evidence type="ECO:0000256" key="7">
    <source>
        <dbReference type="ARBA" id="ARBA00022691"/>
    </source>
</evidence>
<keyword evidence="12" id="KW-1185">Reference proteome</keyword>
<dbReference type="InterPro" id="IPR036047">
    <property type="entry name" value="F-box-like_dom_sf"/>
</dbReference>
<dbReference type="SUPFAM" id="SSF53335">
    <property type="entry name" value="S-adenosyl-L-methionine-dependent methyltransferases"/>
    <property type="match status" value="1"/>
</dbReference>
<evidence type="ECO:0000256" key="5">
    <source>
        <dbReference type="ARBA" id="ARBA00022603"/>
    </source>
</evidence>
<evidence type="ECO:0000313" key="11">
    <source>
        <dbReference type="EMBL" id="KAF5745997.1"/>
    </source>
</evidence>
<feature type="compositionally biased region" description="Basic residues" evidence="9">
    <location>
        <begin position="863"/>
        <end position="876"/>
    </location>
</feature>
<dbReference type="Pfam" id="PF00646">
    <property type="entry name" value="F-box"/>
    <property type="match status" value="1"/>
</dbReference>
<proteinExistence type="inferred from homology"/>
<dbReference type="SUPFAM" id="SSF52058">
    <property type="entry name" value="L domain-like"/>
    <property type="match status" value="1"/>
</dbReference>
<dbReference type="InterPro" id="IPR039769">
    <property type="entry name" value="Bud23-like"/>
</dbReference>
<dbReference type="AlphaFoldDB" id="A0A7J7DI18"/>
<dbReference type="Pfam" id="PF12589">
    <property type="entry name" value="WBS_methylT"/>
    <property type="match status" value="1"/>
</dbReference>
<evidence type="ECO:0000256" key="8">
    <source>
        <dbReference type="ARBA" id="ARBA00023242"/>
    </source>
</evidence>
<dbReference type="CDD" id="cd02440">
    <property type="entry name" value="AdoMet_MTases"/>
    <property type="match status" value="1"/>
</dbReference>
<dbReference type="FunFam" id="3.40.50.150:FF:000017">
    <property type="entry name" value="probable 18S rRNA (Guanine-N(7))-methyltransferase"/>
    <property type="match status" value="1"/>
</dbReference>
<dbReference type="Gene3D" id="3.80.10.10">
    <property type="entry name" value="Ribonuclease Inhibitor"/>
    <property type="match status" value="2"/>
</dbReference>
<dbReference type="GO" id="GO:0016435">
    <property type="term" value="F:rRNA (guanine) methyltransferase activity"/>
    <property type="evidence" value="ECO:0007669"/>
    <property type="project" value="InterPro"/>
</dbReference>
<evidence type="ECO:0000256" key="6">
    <source>
        <dbReference type="ARBA" id="ARBA00022679"/>
    </source>
</evidence>
<evidence type="ECO:0000313" key="12">
    <source>
        <dbReference type="Proteomes" id="UP000593562"/>
    </source>
</evidence>
<keyword evidence="5 11" id="KW-0489">Methyltransferase</keyword>
<protein>
    <submittedName>
        <fullName evidence="11">S-adenosyl-L-methionine-dependent methyltransferases superfamily protein isoform 1</fullName>
    </submittedName>
</protein>
<organism evidence="11 12">
    <name type="scientific">Tripterygium wilfordii</name>
    <name type="common">Thunder God vine</name>
    <dbReference type="NCBI Taxonomy" id="458696"/>
    <lineage>
        <taxon>Eukaryota</taxon>
        <taxon>Viridiplantae</taxon>
        <taxon>Streptophyta</taxon>
        <taxon>Embryophyta</taxon>
        <taxon>Tracheophyta</taxon>
        <taxon>Spermatophyta</taxon>
        <taxon>Magnoliopsida</taxon>
        <taxon>eudicotyledons</taxon>
        <taxon>Gunneridae</taxon>
        <taxon>Pentapetalae</taxon>
        <taxon>rosids</taxon>
        <taxon>fabids</taxon>
        <taxon>Celastrales</taxon>
        <taxon>Celastraceae</taxon>
        <taxon>Tripterygium</taxon>
    </lineage>
</organism>
<reference evidence="11 12" key="1">
    <citation type="journal article" date="2020" name="Nat. Commun.">
        <title>Genome of Tripterygium wilfordii and identification of cytochrome P450 involved in triptolide biosynthesis.</title>
        <authorList>
            <person name="Tu L."/>
            <person name="Su P."/>
            <person name="Zhang Z."/>
            <person name="Gao L."/>
            <person name="Wang J."/>
            <person name="Hu T."/>
            <person name="Zhou J."/>
            <person name="Zhang Y."/>
            <person name="Zhao Y."/>
            <person name="Liu Y."/>
            <person name="Song Y."/>
            <person name="Tong Y."/>
            <person name="Lu Y."/>
            <person name="Yang J."/>
            <person name="Xu C."/>
            <person name="Jia M."/>
            <person name="Peters R.J."/>
            <person name="Huang L."/>
            <person name="Gao W."/>
        </authorList>
    </citation>
    <scope>NUCLEOTIDE SEQUENCE [LARGE SCALE GENOMIC DNA]</scope>
    <source>
        <strain evidence="12">cv. XIE 37</strain>
        <tissue evidence="11">Leaf</tissue>
    </source>
</reference>
<dbReference type="PANTHER" id="PTHR12734">
    <property type="entry name" value="METHYLTRANSFERASE-RELATED"/>
    <property type="match status" value="1"/>
</dbReference>
<dbReference type="InterPro" id="IPR022238">
    <property type="entry name" value="Bud23_C"/>
</dbReference>
<dbReference type="PANTHER" id="PTHR12734:SF0">
    <property type="entry name" value="18S RRNA (GUANINE-N(7))-METHYLTRANSFERASE-RELATED"/>
    <property type="match status" value="1"/>
</dbReference>
<comment type="caution">
    <text evidence="11">The sequence shown here is derived from an EMBL/GenBank/DDBJ whole genome shotgun (WGS) entry which is preliminary data.</text>
</comment>
<comment type="subcellular location">
    <subcellularLocation>
        <location evidence="2">Cytoplasm</location>
    </subcellularLocation>
    <subcellularLocation>
        <location evidence="1">Nucleus</location>
    </subcellularLocation>
</comment>
<keyword evidence="8" id="KW-0539">Nucleus</keyword>
<keyword evidence="7" id="KW-0949">S-adenosyl-L-methionine</keyword>
<evidence type="ECO:0000256" key="2">
    <source>
        <dbReference type="ARBA" id="ARBA00004496"/>
    </source>
</evidence>
<keyword evidence="6 11" id="KW-0808">Transferase</keyword>
<feature type="domain" description="F-box" evidence="10">
    <location>
        <begin position="16"/>
        <end position="69"/>
    </location>
</feature>
<dbReference type="EMBL" id="JAAARO010000006">
    <property type="protein sequence ID" value="KAF5745997.1"/>
    <property type="molecule type" value="Genomic_DNA"/>
</dbReference>
<dbReference type="GO" id="GO:0005730">
    <property type="term" value="C:nucleolus"/>
    <property type="evidence" value="ECO:0007669"/>
    <property type="project" value="UniProtKB-ARBA"/>
</dbReference>
<dbReference type="GO" id="GO:0005737">
    <property type="term" value="C:cytoplasm"/>
    <property type="evidence" value="ECO:0007669"/>
    <property type="project" value="UniProtKB-SubCell"/>
</dbReference>
<evidence type="ECO:0000256" key="9">
    <source>
        <dbReference type="SAM" id="MobiDB-lite"/>
    </source>
</evidence>
<dbReference type="InterPro" id="IPR029063">
    <property type="entry name" value="SAM-dependent_MTases_sf"/>
</dbReference>
<dbReference type="InterPro" id="IPR055357">
    <property type="entry name" value="LRR_At1g61320_AtMIF1"/>
</dbReference>
<sequence length="910" mass="103883">MKRRKLLSSSDSMAAVDRISHLPEPLIHHVMSYLPRRDAARISAVSHKFKDSWYSFPIVDYDIRDWKINTHSNQLDRGTSGAEIFNKFINDVYDSLQFRSWDISWHELRLRAPVVARIEIPANQGFVTDELVNMASARELIVLALQKNVKSIDVCFGIPQCSLPAQLFSARSITVLKLDGCKINQSDLVLDRSFSVVDMTIKRCSGLETVKGSSNKLLMFKIADCTGLNQINISSQNLHEVEIVGCRGLREIDFKASRLESFTFHESRNPLQPCVINIESCNSMKKLTLEGALITNGWIRDHLSKFPLLEFLGLRNCYAPRDLYLKNDNVFKVTISDCYGLENIIVMASNLEYFKYYNRQEQLRCKFDIRNPQNLKSLILYSACVTDQWLEFELPLLFPLLERLKLSACGELRKIKTSHANLKTLELYDCSQLEEAEFRVPKLSSFVYRGGLTSDITVDAPYADVKLFPKVPRWIMSGDDQIYVWWEHLRQFLGNFGHSNKLTLVCPMDKLLVFPKEFRETLGSPLHDLKRLEVTITQCSSENFVRLLDSLLWLAPRLNTVSINFGTKEKTLKFIYDKRATIELKDELCYCRWGLIRCWRHYLTEVRMENFDDGFEKRIMSNRPELLAPPEIYYDDAEACKYTSSSRIIEIQAKLSERALELLALPDDGVPRLLLDIGCGSGLSGETPSENGHQWIGLDISQSMLDVALEQEVEGDLLLSDMGQGLPLRTGVIDGAISISAIQWLCNVDKTSHEPRLRLKAFFGSLYRCLSRGAKAAFQMYPENVAQRELILSSAMRAGFAGGVVVDYPHSSKMRKEFVVLTCGPPSISSSVPQGKGQDGESCSDDESSTNEENQTVCISDRHRPKKKQKVTKKGRTREWVLKRKEKRRRKGNVVPLDTKHTGWKRKARF</sequence>
<gene>
    <name evidence="11" type="ORF">HS088_TW06G00162</name>
</gene>
<dbReference type="Proteomes" id="UP000593562">
    <property type="component" value="Unassembled WGS sequence"/>
</dbReference>
<dbReference type="InParanoid" id="A0A7J7DI18"/>
<dbReference type="SUPFAM" id="SSF81383">
    <property type="entry name" value="F-box domain"/>
    <property type="match status" value="1"/>
</dbReference>
<feature type="region of interest" description="Disordered" evidence="9">
    <location>
        <begin position="829"/>
        <end position="910"/>
    </location>
</feature>
<dbReference type="GO" id="GO:0070476">
    <property type="term" value="P:rRNA (guanine-N7)-methylation"/>
    <property type="evidence" value="ECO:0007669"/>
    <property type="project" value="InterPro"/>
</dbReference>
<dbReference type="Gene3D" id="1.20.1280.50">
    <property type="match status" value="1"/>
</dbReference>
<accession>A0A7J7DI18</accession>
<dbReference type="InterPro" id="IPR001810">
    <property type="entry name" value="F-box_dom"/>
</dbReference>
<evidence type="ECO:0000256" key="3">
    <source>
        <dbReference type="ARBA" id="ARBA00005547"/>
    </source>
</evidence>
<comment type="similarity">
    <text evidence="3">Belongs to the class I-like SAM-binding methyltransferase superfamily. BUD23/WBSCR22 family.</text>
</comment>
<evidence type="ECO:0000256" key="1">
    <source>
        <dbReference type="ARBA" id="ARBA00004123"/>
    </source>
</evidence>
<name>A0A7J7DI18_TRIWF</name>
<dbReference type="PROSITE" id="PS50181">
    <property type="entry name" value="FBOX"/>
    <property type="match status" value="1"/>
</dbReference>
<dbReference type="Pfam" id="PF08241">
    <property type="entry name" value="Methyltransf_11"/>
    <property type="match status" value="1"/>
</dbReference>
<dbReference type="InterPro" id="IPR013216">
    <property type="entry name" value="Methyltransf_11"/>
</dbReference>
<dbReference type="Gene3D" id="3.40.50.150">
    <property type="entry name" value="Vaccinia Virus protein VP39"/>
    <property type="match status" value="1"/>
</dbReference>
<dbReference type="InterPro" id="IPR032675">
    <property type="entry name" value="LRR_dom_sf"/>
</dbReference>